<protein>
    <recommendedName>
        <fullName evidence="1">Glyoxalase-like domain-containing protein</fullName>
    </recommendedName>
</protein>
<dbReference type="Proteomes" id="UP000006691">
    <property type="component" value="Chromosome"/>
</dbReference>
<keyword evidence="3" id="KW-1185">Reference proteome</keyword>
<accession>F2F5U3</accession>
<sequence length="268" mass="30764">MYQFDHLVHFVSYPEQTLLKLQEEGLHVVPGGSHEAWGTYNTLSYFELAYIELIGIENEKKFQEAANKKYSLHASYKENRRRDGLTRFAVRTTTIEQDAKLFAQAGLEVVGPERYSRIREDGSEVSWQLLYIGHPKSKIEFPFFIQWDEADTLRRKELTDRGIIAQHPLGNLTLKAVHFVVPNFDAVEQIAQLCGATILKKVNEEENVEYSIILLDEVKLIFVKPIGDGVAWDYMLEHGYGIKKVVISGATEQKHFTIDGAQYEINKK</sequence>
<reference evidence="2 3" key="2">
    <citation type="journal article" date="2012" name="J. Biosci. Bioeng.">
        <title>Complete genome sequence and characterization of the N-acylhomoserine lactone-degrading gene of the potato leaf-associated Solibacillus silvestris.</title>
        <authorList>
            <person name="Morohoshi T."/>
            <person name="Tominaga Y."/>
            <person name="Someya N."/>
            <person name="Ikeda T."/>
        </authorList>
    </citation>
    <scope>NUCLEOTIDE SEQUENCE [LARGE SCALE GENOMIC DNA]</scope>
    <source>
        <strain evidence="2 3">StLB046</strain>
    </source>
</reference>
<evidence type="ECO:0000259" key="1">
    <source>
        <dbReference type="Pfam" id="PF13468"/>
    </source>
</evidence>
<organism evidence="2 3">
    <name type="scientific">Solibacillus silvestris (strain StLB046)</name>
    <name type="common">Bacillus silvestris</name>
    <dbReference type="NCBI Taxonomy" id="1002809"/>
    <lineage>
        <taxon>Bacteria</taxon>
        <taxon>Bacillati</taxon>
        <taxon>Bacillota</taxon>
        <taxon>Bacilli</taxon>
        <taxon>Bacillales</taxon>
        <taxon>Caryophanaceae</taxon>
        <taxon>Solibacillus</taxon>
    </lineage>
</organism>
<proteinExistence type="predicted"/>
<feature type="domain" description="Glyoxalase-like" evidence="1">
    <location>
        <begin position="4"/>
        <end position="189"/>
    </location>
</feature>
<evidence type="ECO:0000313" key="3">
    <source>
        <dbReference type="Proteomes" id="UP000006691"/>
    </source>
</evidence>
<dbReference type="HOGENOM" id="CLU_094158_0_0_9"/>
<dbReference type="KEGG" id="siv:SSIL_2603"/>
<dbReference type="eggNOG" id="COG0346">
    <property type="taxonomic scope" value="Bacteria"/>
</dbReference>
<dbReference type="AlphaFoldDB" id="F2F5U3"/>
<gene>
    <name evidence="2" type="ordered locus">SSIL_2603</name>
</gene>
<dbReference type="RefSeq" id="WP_014824235.1">
    <property type="nucleotide sequence ID" value="NC_018065.1"/>
</dbReference>
<dbReference type="EMBL" id="AP012157">
    <property type="protein sequence ID" value="BAK17026.1"/>
    <property type="molecule type" value="Genomic_DNA"/>
</dbReference>
<dbReference type="Gene3D" id="3.10.180.10">
    <property type="entry name" value="2,3-Dihydroxybiphenyl 1,2-Dioxygenase, domain 1"/>
    <property type="match status" value="1"/>
</dbReference>
<dbReference type="Pfam" id="PF13468">
    <property type="entry name" value="Glyoxalase_3"/>
    <property type="match status" value="1"/>
</dbReference>
<dbReference type="PANTHER" id="PTHR40265:SF1">
    <property type="entry name" value="GLYOXALASE-LIKE DOMAIN-CONTAINING PROTEIN"/>
    <property type="match status" value="1"/>
</dbReference>
<dbReference type="PANTHER" id="PTHR40265">
    <property type="entry name" value="BLL2707 PROTEIN"/>
    <property type="match status" value="1"/>
</dbReference>
<dbReference type="STRING" id="1002809.SSIL_2603"/>
<name>F2F5U3_SOLSS</name>
<reference evidence="3" key="1">
    <citation type="submission" date="2011-04" db="EMBL/GenBank/DDBJ databases">
        <title>Genome sequence of Solibacillus silvestris StLB046.</title>
        <authorList>
            <person name="Morohoshi T."/>
            <person name="Someya N."/>
            <person name="Ikeda T."/>
        </authorList>
    </citation>
    <scope>NUCLEOTIDE SEQUENCE [LARGE SCALE GENOMIC DNA]</scope>
    <source>
        <strain evidence="3">StLB046</strain>
    </source>
</reference>
<dbReference type="InterPro" id="IPR029068">
    <property type="entry name" value="Glyas_Bleomycin-R_OHBP_Dase"/>
</dbReference>
<dbReference type="InterPro" id="IPR025870">
    <property type="entry name" value="Glyoxalase-like_dom"/>
</dbReference>
<evidence type="ECO:0000313" key="2">
    <source>
        <dbReference type="EMBL" id="BAK17026.1"/>
    </source>
</evidence>
<dbReference type="PATRIC" id="fig|1002809.3.peg.2618"/>